<dbReference type="EMBL" id="SJPH01000001">
    <property type="protein sequence ID" value="TWT48420.1"/>
    <property type="molecule type" value="Genomic_DNA"/>
</dbReference>
<dbReference type="Pfam" id="PF17912">
    <property type="entry name" value="OB_MalK"/>
    <property type="match status" value="1"/>
</dbReference>
<organism evidence="5 6">
    <name type="scientific">Botrimarina hoheduenensis</name>
    <dbReference type="NCBI Taxonomy" id="2528000"/>
    <lineage>
        <taxon>Bacteria</taxon>
        <taxon>Pseudomonadati</taxon>
        <taxon>Planctomycetota</taxon>
        <taxon>Planctomycetia</taxon>
        <taxon>Pirellulales</taxon>
        <taxon>Lacipirellulaceae</taxon>
        <taxon>Botrimarina</taxon>
    </lineage>
</organism>
<dbReference type="InterPro" id="IPR040582">
    <property type="entry name" value="OB_MalK-like"/>
</dbReference>
<dbReference type="Gene3D" id="2.40.50.100">
    <property type="match status" value="1"/>
</dbReference>
<dbReference type="SUPFAM" id="SSF50331">
    <property type="entry name" value="MOP-like"/>
    <property type="match status" value="1"/>
</dbReference>
<dbReference type="FunFam" id="3.40.50.300:FF:000042">
    <property type="entry name" value="Maltose/maltodextrin ABC transporter, ATP-binding protein"/>
    <property type="match status" value="1"/>
</dbReference>
<dbReference type="GO" id="GO:0005524">
    <property type="term" value="F:ATP binding"/>
    <property type="evidence" value="ECO:0007669"/>
    <property type="project" value="UniProtKB-KW"/>
</dbReference>
<sequence>MASVTLTGVHKKYPDGFHAVRGVDLEIADGELVVLVGPSGCGKSTTLRMIAGLEEVSAGEIRIGDRLVNEVEPGDRDIAMVFQNYALYPHMTVRQNMAFGLKMRRTPKPQIAERVATAAAMLGIEALLDRRPRELSGGQRQRVALGRAIVRDPAAFLFDEPLSNLDAKLRGETRTEIAALHHRLDATMIYVTHDQVEAMTLGQRLVLMNHGIVQQVGPPMEVYTRPANRFVATFVGSPAMNLVEGRIERGRFHAPQIGAGWDVGAREEGPAVLGVRPEDLMPAGGSAPVFATGQLTVVERLGHETLAHYRLGSTDTVCIARLPADGGGPPPETAPLTIRPAGLHLFAGDAAAVRLN</sequence>
<dbReference type="AlphaFoldDB" id="A0A5C5WCL5"/>
<dbReference type="OrthoDB" id="9790614at2"/>
<comment type="caution">
    <text evidence="5">The sequence shown here is derived from an EMBL/GenBank/DDBJ whole genome shotgun (WGS) entry which is preliminary data.</text>
</comment>
<dbReference type="PANTHER" id="PTHR43875:SF1">
    <property type="entry name" value="OSMOPROTECTIVE COMPOUNDS UPTAKE ATP-BINDING PROTEIN GGTA"/>
    <property type="match status" value="1"/>
</dbReference>
<protein>
    <submittedName>
        <fullName evidence="5">sn-glycerol-3-phosphate import ATP-binding protein UgpC</fullName>
    </submittedName>
</protein>
<dbReference type="InterPro" id="IPR012340">
    <property type="entry name" value="NA-bd_OB-fold"/>
</dbReference>
<dbReference type="PROSITE" id="PS00211">
    <property type="entry name" value="ABC_TRANSPORTER_1"/>
    <property type="match status" value="1"/>
</dbReference>
<keyword evidence="1" id="KW-0813">Transport</keyword>
<dbReference type="InterPro" id="IPR008995">
    <property type="entry name" value="Mo/tungstate-bd_C_term_dom"/>
</dbReference>
<dbReference type="InterPro" id="IPR017871">
    <property type="entry name" value="ABC_transporter-like_CS"/>
</dbReference>
<dbReference type="SUPFAM" id="SSF52540">
    <property type="entry name" value="P-loop containing nucleoside triphosphate hydrolases"/>
    <property type="match status" value="1"/>
</dbReference>
<dbReference type="GO" id="GO:0008643">
    <property type="term" value="P:carbohydrate transport"/>
    <property type="evidence" value="ECO:0007669"/>
    <property type="project" value="InterPro"/>
</dbReference>
<dbReference type="Gene3D" id="2.40.50.140">
    <property type="entry name" value="Nucleic acid-binding proteins"/>
    <property type="match status" value="1"/>
</dbReference>
<dbReference type="RefSeq" id="WP_146570475.1">
    <property type="nucleotide sequence ID" value="NZ_SJPH01000001.1"/>
</dbReference>
<dbReference type="Proteomes" id="UP000318995">
    <property type="component" value="Unassembled WGS sequence"/>
</dbReference>
<dbReference type="InterPro" id="IPR015855">
    <property type="entry name" value="ABC_transpr_MalK-like"/>
</dbReference>
<dbReference type="InterPro" id="IPR003593">
    <property type="entry name" value="AAA+_ATPase"/>
</dbReference>
<evidence type="ECO:0000259" key="4">
    <source>
        <dbReference type="PROSITE" id="PS50893"/>
    </source>
</evidence>
<dbReference type="GO" id="GO:0016887">
    <property type="term" value="F:ATP hydrolysis activity"/>
    <property type="evidence" value="ECO:0007669"/>
    <property type="project" value="InterPro"/>
</dbReference>
<evidence type="ECO:0000313" key="5">
    <source>
        <dbReference type="EMBL" id="TWT48420.1"/>
    </source>
</evidence>
<proteinExistence type="predicted"/>
<dbReference type="NCBIfam" id="NF008653">
    <property type="entry name" value="PRK11650.1"/>
    <property type="match status" value="1"/>
</dbReference>
<name>A0A5C5WCL5_9BACT</name>
<feature type="domain" description="ABC transporter" evidence="4">
    <location>
        <begin position="4"/>
        <end position="235"/>
    </location>
</feature>
<evidence type="ECO:0000256" key="1">
    <source>
        <dbReference type="ARBA" id="ARBA00022448"/>
    </source>
</evidence>
<dbReference type="SMART" id="SM00382">
    <property type="entry name" value="AAA"/>
    <property type="match status" value="1"/>
</dbReference>
<evidence type="ECO:0000256" key="2">
    <source>
        <dbReference type="ARBA" id="ARBA00022741"/>
    </source>
</evidence>
<dbReference type="InterPro" id="IPR027417">
    <property type="entry name" value="P-loop_NTPase"/>
</dbReference>
<evidence type="ECO:0000313" key="6">
    <source>
        <dbReference type="Proteomes" id="UP000318995"/>
    </source>
</evidence>
<dbReference type="InterPro" id="IPR047641">
    <property type="entry name" value="ABC_transpr_MalK/UgpC-like"/>
</dbReference>
<dbReference type="PANTHER" id="PTHR43875">
    <property type="entry name" value="MALTODEXTRIN IMPORT ATP-BINDING PROTEIN MSMX"/>
    <property type="match status" value="1"/>
</dbReference>
<dbReference type="CDD" id="cd03301">
    <property type="entry name" value="ABC_MalK_N"/>
    <property type="match status" value="1"/>
</dbReference>
<evidence type="ECO:0000256" key="3">
    <source>
        <dbReference type="ARBA" id="ARBA00022840"/>
    </source>
</evidence>
<gene>
    <name evidence="5" type="primary">ugpC</name>
    <name evidence="5" type="ORF">Pla111_01880</name>
</gene>
<dbReference type="GO" id="GO:0055052">
    <property type="term" value="C:ATP-binding cassette (ABC) transporter complex, substrate-binding subunit-containing"/>
    <property type="evidence" value="ECO:0007669"/>
    <property type="project" value="TreeGrafter"/>
</dbReference>
<accession>A0A5C5WCL5</accession>
<dbReference type="InterPro" id="IPR003439">
    <property type="entry name" value="ABC_transporter-like_ATP-bd"/>
</dbReference>
<reference evidence="5 6" key="1">
    <citation type="submission" date="2019-02" db="EMBL/GenBank/DDBJ databases">
        <title>Deep-cultivation of Planctomycetes and their phenomic and genomic characterization uncovers novel biology.</title>
        <authorList>
            <person name="Wiegand S."/>
            <person name="Jogler M."/>
            <person name="Boedeker C."/>
            <person name="Pinto D."/>
            <person name="Vollmers J."/>
            <person name="Rivas-Marin E."/>
            <person name="Kohn T."/>
            <person name="Peeters S.H."/>
            <person name="Heuer A."/>
            <person name="Rast P."/>
            <person name="Oberbeckmann S."/>
            <person name="Bunk B."/>
            <person name="Jeske O."/>
            <person name="Meyerdierks A."/>
            <person name="Storesund J.E."/>
            <person name="Kallscheuer N."/>
            <person name="Luecker S."/>
            <person name="Lage O.M."/>
            <person name="Pohl T."/>
            <person name="Merkel B.J."/>
            <person name="Hornburger P."/>
            <person name="Mueller R.-W."/>
            <person name="Bruemmer F."/>
            <person name="Labrenz M."/>
            <person name="Spormann A.M."/>
            <person name="Op Den Camp H."/>
            <person name="Overmann J."/>
            <person name="Amann R."/>
            <person name="Jetten M.S.M."/>
            <person name="Mascher T."/>
            <person name="Medema M.H."/>
            <person name="Devos D.P."/>
            <person name="Kaster A.-K."/>
            <person name="Ovreas L."/>
            <person name="Rohde M."/>
            <person name="Galperin M.Y."/>
            <person name="Jogler C."/>
        </authorList>
    </citation>
    <scope>NUCLEOTIDE SEQUENCE [LARGE SCALE GENOMIC DNA]</scope>
    <source>
        <strain evidence="5 6">Pla111</strain>
    </source>
</reference>
<keyword evidence="2" id="KW-0547">Nucleotide-binding</keyword>
<dbReference type="PROSITE" id="PS50893">
    <property type="entry name" value="ABC_TRANSPORTER_2"/>
    <property type="match status" value="1"/>
</dbReference>
<dbReference type="Pfam" id="PF00005">
    <property type="entry name" value="ABC_tran"/>
    <property type="match status" value="1"/>
</dbReference>
<dbReference type="GO" id="GO:0140359">
    <property type="term" value="F:ABC-type transporter activity"/>
    <property type="evidence" value="ECO:0007669"/>
    <property type="project" value="InterPro"/>
</dbReference>
<dbReference type="Gene3D" id="3.40.50.300">
    <property type="entry name" value="P-loop containing nucleotide triphosphate hydrolases"/>
    <property type="match status" value="1"/>
</dbReference>
<keyword evidence="6" id="KW-1185">Reference proteome</keyword>
<keyword evidence="3 5" id="KW-0067">ATP-binding</keyword>